<accession>A0A1Z3LTW6</accession>
<feature type="signal peptide" evidence="1">
    <location>
        <begin position="1"/>
        <end position="20"/>
    </location>
</feature>
<name>A0A1Z3LTW6_BREDI</name>
<organism evidence="2 3">
    <name type="scientific">Brevundimonas diminuta</name>
    <name type="common">Pseudomonas diminuta</name>
    <dbReference type="NCBI Taxonomy" id="293"/>
    <lineage>
        <taxon>Bacteria</taxon>
        <taxon>Pseudomonadati</taxon>
        <taxon>Pseudomonadota</taxon>
        <taxon>Alphaproteobacteria</taxon>
        <taxon>Caulobacterales</taxon>
        <taxon>Caulobacteraceae</taxon>
        <taxon>Brevundimonas</taxon>
    </lineage>
</organism>
<proteinExistence type="predicted"/>
<dbReference type="Proteomes" id="UP000197024">
    <property type="component" value="Chromosome"/>
</dbReference>
<gene>
    <name evidence="2" type="ORF">CD943_01025</name>
</gene>
<keyword evidence="1" id="KW-0732">Signal</keyword>
<dbReference type="EMBL" id="CP021995">
    <property type="protein sequence ID" value="ASD25599.1"/>
    <property type="molecule type" value="Genomic_DNA"/>
</dbReference>
<evidence type="ECO:0000256" key="1">
    <source>
        <dbReference type="SAM" id="SignalP"/>
    </source>
</evidence>
<dbReference type="AlphaFoldDB" id="A0A1Z3LTW6"/>
<evidence type="ECO:0000313" key="2">
    <source>
        <dbReference type="EMBL" id="ASD25599.1"/>
    </source>
</evidence>
<reference evidence="2 3" key="2">
    <citation type="submission" date="2017-06" db="EMBL/GenBank/DDBJ databases">
        <authorList>
            <person name="Kim H.J."/>
            <person name="Triplett B.A."/>
        </authorList>
    </citation>
    <scope>NUCLEOTIDE SEQUENCE [LARGE SCALE GENOMIC DNA]</scope>
    <source>
        <strain evidence="2 3">BZC3</strain>
    </source>
</reference>
<evidence type="ECO:0008006" key="4">
    <source>
        <dbReference type="Google" id="ProtNLM"/>
    </source>
</evidence>
<sequence length="167" mass="17231">MRIALILTAVLALAPGPALAQSLVLQGTGGETVALEEIDLLAFPQETVDLNSHGAVVTYAGPLLFELLGLAGAPESAAMHGAALAQAIRITASDGYQVVLSLGETDPGLRAARTIIAVPSATVDADRPAGFRVIVEDEIRPARSVYGVTRIEILNLSLGLPHSGSHH</sequence>
<evidence type="ECO:0000313" key="3">
    <source>
        <dbReference type="Proteomes" id="UP000197024"/>
    </source>
</evidence>
<reference evidence="2 3" key="1">
    <citation type="submission" date="2017-06" db="EMBL/GenBank/DDBJ databases">
        <title>Biodegradation of gentamicin by bacterial consortia AMQD4 in synthetic medium and raw gentamicin sewage.</title>
        <authorList>
            <person name="Chang H."/>
            <person name="Feng Y."/>
            <person name="Li Z."/>
            <person name="Xue J."/>
            <person name="Cheng D."/>
        </authorList>
    </citation>
    <scope>NUCLEOTIDE SEQUENCE [LARGE SCALE GENOMIC DNA]</scope>
    <source>
        <strain evidence="2 3">BZC3</strain>
    </source>
</reference>
<protein>
    <recommendedName>
        <fullName evidence="4">Oxidoreductase molybdopterin binding domain</fullName>
    </recommendedName>
</protein>
<feature type="chain" id="PRO_5012418887" description="Oxidoreductase molybdopterin binding domain" evidence="1">
    <location>
        <begin position="21"/>
        <end position="167"/>
    </location>
</feature>
<dbReference type="RefSeq" id="WP_088409821.1">
    <property type="nucleotide sequence ID" value="NZ_CP021995.1"/>
</dbReference>